<dbReference type="InterPro" id="IPR000241">
    <property type="entry name" value="RlmKL-like_Mtase"/>
</dbReference>
<dbReference type="CDD" id="cd02440">
    <property type="entry name" value="AdoMet_MTases"/>
    <property type="match status" value="1"/>
</dbReference>
<protein>
    <recommendedName>
        <fullName evidence="1">Ribosomal RNA large subunit methyltransferase K/L-like methyltransferase domain-containing protein</fullName>
    </recommendedName>
</protein>
<dbReference type="RefSeq" id="WP_344115051.1">
    <property type="nucleotide sequence ID" value="NZ_BAAANE010000009.1"/>
</dbReference>
<proteinExistence type="predicted"/>
<evidence type="ECO:0000259" key="1">
    <source>
        <dbReference type="Pfam" id="PF01170"/>
    </source>
</evidence>
<evidence type="ECO:0000313" key="2">
    <source>
        <dbReference type="EMBL" id="GAA1655082.1"/>
    </source>
</evidence>
<dbReference type="EMBL" id="BAAANE010000009">
    <property type="protein sequence ID" value="GAA1655082.1"/>
    <property type="molecule type" value="Genomic_DNA"/>
</dbReference>
<gene>
    <name evidence="2" type="ORF">GCM10009744_54470</name>
</gene>
<comment type="caution">
    <text evidence="2">The sequence shown here is derived from an EMBL/GenBank/DDBJ whole genome shotgun (WGS) entry which is preliminary data.</text>
</comment>
<dbReference type="Pfam" id="PF01170">
    <property type="entry name" value="UPF0020"/>
    <property type="match status" value="1"/>
</dbReference>
<dbReference type="SUPFAM" id="SSF53335">
    <property type="entry name" value="S-adenosyl-L-methionine-dependent methyltransferases"/>
    <property type="match status" value="1"/>
</dbReference>
<evidence type="ECO:0000313" key="3">
    <source>
        <dbReference type="Proteomes" id="UP001501319"/>
    </source>
</evidence>
<dbReference type="Proteomes" id="UP001501319">
    <property type="component" value="Unassembled WGS sequence"/>
</dbReference>
<feature type="domain" description="Ribosomal RNA large subunit methyltransferase K/L-like methyltransferase" evidence="1">
    <location>
        <begin position="167"/>
        <end position="315"/>
    </location>
</feature>
<keyword evidence="3" id="KW-1185">Reference proteome</keyword>
<sequence>MSHPALGLPSLDLTHPVEDLVVLRTVQGGEDLLVGLDVVARSAGRLTCRVSGTLQQLHDLKLFTSLAVPLIDLASVRRSAERGLISALRCAGPPRFRIAPGTPDTGLLRTALASELGWIEDPGDWAVNFVVAPNGWEAEIGPLHWSHRFGRLERLPWSTTPVVGEILARLAKIRSGQRVVDPFCGTGTLLLAAARSAPDLAVFGADHDPSAIALAKANLDRCGVAASLTVASADQLQHGDQSIDRVLANLPFGKLVGTHTGNAHLYPAALREVGRVLHPSGRAVLLTDDKRLFRASVAAVPGLKIVRERRLSYGGVTPTVFCLVHTRSKGRDPRC</sequence>
<name>A0ABN2FPF2_9ACTN</name>
<dbReference type="PANTHER" id="PTHR14911">
    <property type="entry name" value="THUMP DOMAIN-CONTAINING"/>
    <property type="match status" value="1"/>
</dbReference>
<accession>A0ABN2FPF2</accession>
<dbReference type="Gene3D" id="3.40.50.150">
    <property type="entry name" value="Vaccinia Virus protein VP39"/>
    <property type="match status" value="1"/>
</dbReference>
<dbReference type="PANTHER" id="PTHR14911:SF13">
    <property type="entry name" value="TRNA (GUANINE(6)-N2)-METHYLTRANSFERASE THUMP3"/>
    <property type="match status" value="1"/>
</dbReference>
<dbReference type="InterPro" id="IPR029063">
    <property type="entry name" value="SAM-dependent_MTases_sf"/>
</dbReference>
<reference evidence="2 3" key="1">
    <citation type="journal article" date="2019" name="Int. J. Syst. Evol. Microbiol.">
        <title>The Global Catalogue of Microorganisms (GCM) 10K type strain sequencing project: providing services to taxonomists for standard genome sequencing and annotation.</title>
        <authorList>
            <consortium name="The Broad Institute Genomics Platform"/>
            <consortium name="The Broad Institute Genome Sequencing Center for Infectious Disease"/>
            <person name="Wu L."/>
            <person name="Ma J."/>
        </authorList>
    </citation>
    <scope>NUCLEOTIDE SEQUENCE [LARGE SCALE GENOMIC DNA]</scope>
    <source>
        <strain evidence="2 3">JCM 14306</strain>
    </source>
</reference>
<organism evidence="2 3">
    <name type="scientific">Kribbella alba</name>
    <dbReference type="NCBI Taxonomy" id="190197"/>
    <lineage>
        <taxon>Bacteria</taxon>
        <taxon>Bacillati</taxon>
        <taxon>Actinomycetota</taxon>
        <taxon>Actinomycetes</taxon>
        <taxon>Propionibacteriales</taxon>
        <taxon>Kribbellaceae</taxon>
        <taxon>Kribbella</taxon>
    </lineage>
</organism>